<dbReference type="EC" id="2.7.7.87" evidence="3 13"/>
<dbReference type="PANTHER" id="PTHR17490:SF16">
    <property type="entry name" value="THREONYLCARBAMOYL-AMP SYNTHASE"/>
    <property type="match status" value="1"/>
</dbReference>
<dbReference type="SUPFAM" id="SSF55821">
    <property type="entry name" value="YrdC/RibB"/>
    <property type="match status" value="1"/>
</dbReference>
<dbReference type="PROSITE" id="PS51163">
    <property type="entry name" value="YRDC"/>
    <property type="match status" value="1"/>
</dbReference>
<feature type="binding site" evidence="14">
    <location>
        <position position="115"/>
    </location>
    <ligand>
        <name>ATP</name>
        <dbReference type="ChEBI" id="CHEBI:30616"/>
    </ligand>
</feature>
<dbReference type="RefSeq" id="WP_173501741.1">
    <property type="nucleotide sequence ID" value="NZ_JABSOD010000013.1"/>
</dbReference>
<dbReference type="InterPro" id="IPR005145">
    <property type="entry name" value="Sua5_C"/>
</dbReference>
<dbReference type="InterPro" id="IPR017945">
    <property type="entry name" value="DHBP_synth_RibB-like_a/b_dom"/>
</dbReference>
<feature type="binding site" evidence="14">
    <location>
        <position position="65"/>
    </location>
    <ligand>
        <name>L-threonine</name>
        <dbReference type="ChEBI" id="CHEBI:57926"/>
    </ligand>
</feature>
<dbReference type="GO" id="GO:0006450">
    <property type="term" value="P:regulation of translational fidelity"/>
    <property type="evidence" value="ECO:0007669"/>
    <property type="project" value="TreeGrafter"/>
</dbReference>
<evidence type="ECO:0000256" key="13">
    <source>
        <dbReference type="PIRNR" id="PIRNR004930"/>
    </source>
</evidence>
<evidence type="ECO:0000256" key="2">
    <source>
        <dbReference type="ARBA" id="ARBA00007663"/>
    </source>
</evidence>
<feature type="binding site" evidence="14">
    <location>
        <position position="179"/>
    </location>
    <ligand>
        <name>L-threonine</name>
        <dbReference type="ChEBI" id="CHEBI:57926"/>
    </ligand>
</feature>
<evidence type="ECO:0000256" key="10">
    <source>
        <dbReference type="ARBA" id="ARBA00022840"/>
    </source>
</evidence>
<gene>
    <name evidence="16" type="ORF">HRH59_13180</name>
</gene>
<evidence type="ECO:0000256" key="3">
    <source>
        <dbReference type="ARBA" id="ARBA00012584"/>
    </source>
</evidence>
<comment type="function">
    <text evidence="13">Required for the formation of a threonylcarbamoyl group on adenosine at position 37 (t(6)A37) in tRNAs that read codons beginning with adenine.</text>
</comment>
<dbReference type="PANTHER" id="PTHR17490">
    <property type="entry name" value="SUA5"/>
    <property type="match status" value="1"/>
</dbReference>
<dbReference type="Pfam" id="PF03481">
    <property type="entry name" value="Sua5_C"/>
    <property type="match status" value="1"/>
</dbReference>
<name>A0A7Y5EJM2_9GAMM</name>
<keyword evidence="8 13" id="KW-0548">Nucleotidyltransferase</keyword>
<feature type="binding site" evidence="14">
    <location>
        <position position="33"/>
    </location>
    <ligand>
        <name>L-threonine</name>
        <dbReference type="ChEBI" id="CHEBI:57926"/>
    </ligand>
</feature>
<keyword evidence="6 13" id="KW-0808">Transferase</keyword>
<comment type="catalytic activity">
    <reaction evidence="12 13">
        <text>L-threonine + hydrogencarbonate + ATP = L-threonylcarbamoyladenylate + diphosphate + H2O</text>
        <dbReference type="Rhea" id="RHEA:36407"/>
        <dbReference type="ChEBI" id="CHEBI:15377"/>
        <dbReference type="ChEBI" id="CHEBI:17544"/>
        <dbReference type="ChEBI" id="CHEBI:30616"/>
        <dbReference type="ChEBI" id="CHEBI:33019"/>
        <dbReference type="ChEBI" id="CHEBI:57926"/>
        <dbReference type="ChEBI" id="CHEBI:73682"/>
        <dbReference type="EC" id="2.7.7.87"/>
    </reaction>
</comment>
<dbReference type="InterPro" id="IPR006070">
    <property type="entry name" value="Sua5-like_dom"/>
</dbReference>
<feature type="binding site" evidence="14">
    <location>
        <position position="149"/>
    </location>
    <ligand>
        <name>ATP</name>
        <dbReference type="ChEBI" id="CHEBI:30616"/>
    </ligand>
</feature>
<evidence type="ECO:0000256" key="8">
    <source>
        <dbReference type="ARBA" id="ARBA00022695"/>
    </source>
</evidence>
<keyword evidence="17" id="KW-1185">Reference proteome</keyword>
<dbReference type="Gene3D" id="3.40.50.11030">
    <property type="entry name" value="Threonylcarbamoyl-AMP synthase, C-terminal domain"/>
    <property type="match status" value="1"/>
</dbReference>
<comment type="caution">
    <text evidence="16">The sequence shown here is derived from an EMBL/GenBank/DDBJ whole genome shotgun (WGS) entry which is preliminary data.</text>
</comment>
<reference evidence="16 17" key="1">
    <citation type="submission" date="2020-06" db="EMBL/GenBank/DDBJ databases">
        <title>Rheinheimera sp. nov., a marine bacterium isolated from coastal.</title>
        <authorList>
            <person name="Yu Q."/>
            <person name="Qi Y."/>
            <person name="Pu J."/>
        </authorList>
    </citation>
    <scope>NUCLEOTIDE SEQUENCE [LARGE SCALE GENOMIC DNA]</scope>
    <source>
        <strain evidence="16 17">YQF-2</strain>
    </source>
</reference>
<comment type="similarity">
    <text evidence="2 13">Belongs to the SUA5 family.</text>
</comment>
<dbReference type="AlphaFoldDB" id="A0A7Y5EJM2"/>
<feature type="binding site" evidence="14">
    <location>
        <position position="139"/>
    </location>
    <ligand>
        <name>L-threonine</name>
        <dbReference type="ChEBI" id="CHEBI:57926"/>
    </ligand>
</feature>
<evidence type="ECO:0000313" key="17">
    <source>
        <dbReference type="Proteomes" id="UP000523161"/>
    </source>
</evidence>
<keyword evidence="9 13" id="KW-0547">Nucleotide-binding</keyword>
<dbReference type="FunFam" id="3.90.870.10:FF:000009">
    <property type="entry name" value="Threonylcarbamoyl-AMP synthase, putative"/>
    <property type="match status" value="1"/>
</dbReference>
<evidence type="ECO:0000256" key="6">
    <source>
        <dbReference type="ARBA" id="ARBA00022679"/>
    </source>
</evidence>
<dbReference type="Gene3D" id="3.90.870.10">
    <property type="entry name" value="DHBP synthase"/>
    <property type="match status" value="1"/>
</dbReference>
<organism evidence="16 17">
    <name type="scientific">Rheinheimera lutimaris</name>
    <dbReference type="NCBI Taxonomy" id="2740584"/>
    <lineage>
        <taxon>Bacteria</taxon>
        <taxon>Pseudomonadati</taxon>
        <taxon>Pseudomonadota</taxon>
        <taxon>Gammaproteobacteria</taxon>
        <taxon>Chromatiales</taxon>
        <taxon>Chromatiaceae</taxon>
        <taxon>Rheinheimera</taxon>
    </lineage>
</organism>
<evidence type="ECO:0000256" key="7">
    <source>
        <dbReference type="ARBA" id="ARBA00022694"/>
    </source>
</evidence>
<dbReference type="GO" id="GO:0003725">
    <property type="term" value="F:double-stranded RNA binding"/>
    <property type="evidence" value="ECO:0007669"/>
    <property type="project" value="UniProtKB-UniRule"/>
</dbReference>
<dbReference type="InterPro" id="IPR050156">
    <property type="entry name" value="TC-AMP_synthase_SUA5"/>
</dbReference>
<dbReference type="GO" id="GO:0000049">
    <property type="term" value="F:tRNA binding"/>
    <property type="evidence" value="ECO:0007669"/>
    <property type="project" value="TreeGrafter"/>
</dbReference>
<feature type="domain" description="YrdC-like" evidence="15">
    <location>
        <begin position="11"/>
        <end position="197"/>
    </location>
</feature>
<dbReference type="InterPro" id="IPR038385">
    <property type="entry name" value="Sua5/YwlC_C"/>
</dbReference>
<dbReference type="GO" id="GO:0005737">
    <property type="term" value="C:cytoplasm"/>
    <property type="evidence" value="ECO:0007669"/>
    <property type="project" value="UniProtKB-SubCell"/>
</dbReference>
<keyword evidence="10 13" id="KW-0067">ATP-binding</keyword>
<evidence type="ECO:0000256" key="11">
    <source>
        <dbReference type="ARBA" id="ARBA00029774"/>
    </source>
</evidence>
<feature type="binding site" evidence="14">
    <location>
        <position position="193"/>
    </location>
    <ligand>
        <name>ATP</name>
        <dbReference type="ChEBI" id="CHEBI:30616"/>
    </ligand>
</feature>
<dbReference type="Pfam" id="PF01300">
    <property type="entry name" value="Sua5_yciO_yrdC"/>
    <property type="match status" value="1"/>
</dbReference>
<keyword evidence="5 13" id="KW-0963">Cytoplasm</keyword>
<feature type="binding site" evidence="14">
    <location>
        <position position="119"/>
    </location>
    <ligand>
        <name>L-threonine</name>
        <dbReference type="ChEBI" id="CHEBI:57926"/>
    </ligand>
</feature>
<evidence type="ECO:0000256" key="1">
    <source>
        <dbReference type="ARBA" id="ARBA00004496"/>
    </source>
</evidence>
<dbReference type="GO" id="GO:0008033">
    <property type="term" value="P:tRNA processing"/>
    <property type="evidence" value="ECO:0007669"/>
    <property type="project" value="UniProtKB-KW"/>
</dbReference>
<dbReference type="NCBIfam" id="TIGR00057">
    <property type="entry name" value="L-threonylcarbamoyladenylate synthase"/>
    <property type="match status" value="1"/>
</dbReference>
<sequence>MKTVLLQADNANDVALCGDLLKQGQLVAVPTETVYGLAADATNPDAVSAIFSAKGRPANHPLIVHLHAKTAVNDWAVKVSTAAYALAEAFWPGPLTLLLHKAAHVSPTVTGGLNTVGLRMPAHPVLLNILQQQQLAVAAPSANLYKKLSPTSAEHVMVGMQGKISAVLDGGDCWFGVESTIIDLTQTIPTIVRAGPISAAQIEAVLGRPVAQPRQHNVAVPGNVSAHYQPEKPLLCFSHEELLLHLPQQQQPIALLHYSDAVDSAKVTKLKMPTPATAFARVLYQSLFAADKLPVSAIWCELPPDTDEWRAVNDRLSRASSNRS</sequence>
<feature type="binding site" evidence="14">
    <location>
        <position position="56"/>
    </location>
    <ligand>
        <name>ATP</name>
        <dbReference type="ChEBI" id="CHEBI:30616"/>
    </ligand>
</feature>
<dbReference type="GO" id="GO:0005524">
    <property type="term" value="F:ATP binding"/>
    <property type="evidence" value="ECO:0007669"/>
    <property type="project" value="UniProtKB-UniRule"/>
</dbReference>
<evidence type="ECO:0000256" key="14">
    <source>
        <dbReference type="PIRSR" id="PIRSR004930-1"/>
    </source>
</evidence>
<feature type="binding site" evidence="14">
    <location>
        <position position="141"/>
    </location>
    <ligand>
        <name>ATP</name>
        <dbReference type="ChEBI" id="CHEBI:30616"/>
    </ligand>
</feature>
<evidence type="ECO:0000256" key="4">
    <source>
        <dbReference type="ARBA" id="ARBA00015492"/>
    </source>
</evidence>
<accession>A0A7Y5EJM2</accession>
<proteinExistence type="inferred from homology"/>
<evidence type="ECO:0000256" key="5">
    <source>
        <dbReference type="ARBA" id="ARBA00022490"/>
    </source>
</evidence>
<dbReference type="Proteomes" id="UP000523161">
    <property type="component" value="Unassembled WGS sequence"/>
</dbReference>
<dbReference type="InterPro" id="IPR010923">
    <property type="entry name" value="T(6)A37_SUA5"/>
</dbReference>
<comment type="subcellular location">
    <subcellularLocation>
        <location evidence="1 13">Cytoplasm</location>
    </subcellularLocation>
</comment>
<evidence type="ECO:0000256" key="9">
    <source>
        <dbReference type="ARBA" id="ARBA00022741"/>
    </source>
</evidence>
<dbReference type="EMBL" id="JABSOD010000013">
    <property type="protein sequence ID" value="NRQ43501.1"/>
    <property type="molecule type" value="Genomic_DNA"/>
</dbReference>
<dbReference type="GO" id="GO:0061710">
    <property type="term" value="F:L-threonylcarbamoyladenylate synthase"/>
    <property type="evidence" value="ECO:0007669"/>
    <property type="project" value="UniProtKB-EC"/>
</dbReference>
<feature type="binding site" evidence="14">
    <location>
        <position position="228"/>
    </location>
    <ligand>
        <name>ATP</name>
        <dbReference type="ChEBI" id="CHEBI:30616"/>
    </ligand>
</feature>
<evidence type="ECO:0000259" key="15">
    <source>
        <dbReference type="PROSITE" id="PS51163"/>
    </source>
</evidence>
<keyword evidence="7 13" id="KW-0819">tRNA processing</keyword>
<evidence type="ECO:0000256" key="12">
    <source>
        <dbReference type="ARBA" id="ARBA00048366"/>
    </source>
</evidence>
<dbReference type="PIRSF" id="PIRSF004930">
    <property type="entry name" value="Tln_factor_SUA5"/>
    <property type="match status" value="1"/>
</dbReference>
<protein>
    <recommendedName>
        <fullName evidence="4 13">Threonylcarbamoyl-AMP synthase</fullName>
        <shortName evidence="13">TC-AMP synthase</shortName>
        <ecNumber evidence="3 13">2.7.7.87</ecNumber>
    </recommendedName>
    <alternativeName>
        <fullName evidence="11 13">L-threonylcarbamoyladenylate synthase</fullName>
    </alternativeName>
</protein>
<evidence type="ECO:0000313" key="16">
    <source>
        <dbReference type="EMBL" id="NRQ43501.1"/>
    </source>
</evidence>